<protein>
    <recommendedName>
        <fullName evidence="4">Nucleoid-associated protein</fullName>
    </recommendedName>
</protein>
<dbReference type="InterPro" id="IPR036894">
    <property type="entry name" value="YbaB-like_sf"/>
</dbReference>
<keyword evidence="1" id="KW-0238">DNA-binding</keyword>
<evidence type="ECO:0000313" key="3">
    <source>
        <dbReference type="EMBL" id="SVB97291.1"/>
    </source>
</evidence>
<dbReference type="PANTHER" id="PTHR33449">
    <property type="entry name" value="NUCLEOID-ASSOCIATED PROTEIN YBAB"/>
    <property type="match status" value="1"/>
</dbReference>
<proteinExistence type="inferred from homology"/>
<dbReference type="HAMAP" id="MF_00274">
    <property type="entry name" value="DNA_YbaB_EbfC"/>
    <property type="match status" value="1"/>
</dbReference>
<organism evidence="3">
    <name type="scientific">marine metagenome</name>
    <dbReference type="NCBI Taxonomy" id="408172"/>
    <lineage>
        <taxon>unclassified sequences</taxon>
        <taxon>metagenomes</taxon>
        <taxon>ecological metagenomes</taxon>
    </lineage>
</organism>
<gene>
    <name evidence="3" type="ORF">METZ01_LOCUS250145</name>
</gene>
<dbReference type="SUPFAM" id="SSF82607">
    <property type="entry name" value="YbaB-like"/>
    <property type="match status" value="1"/>
</dbReference>
<name>A0A382IF76_9ZZZZ</name>
<evidence type="ECO:0008006" key="4">
    <source>
        <dbReference type="Google" id="ProtNLM"/>
    </source>
</evidence>
<dbReference type="NCBIfam" id="TIGR00103">
    <property type="entry name" value="DNA_YbaB_EbfC"/>
    <property type="match status" value="1"/>
</dbReference>
<dbReference type="EMBL" id="UINC01066508">
    <property type="protein sequence ID" value="SVB97291.1"/>
    <property type="molecule type" value="Genomic_DNA"/>
</dbReference>
<feature type="coiled-coil region" evidence="2">
    <location>
        <begin position="9"/>
        <end position="50"/>
    </location>
</feature>
<dbReference type="PANTHER" id="PTHR33449:SF1">
    <property type="entry name" value="NUCLEOID-ASSOCIATED PROTEIN YBAB"/>
    <property type="match status" value="1"/>
</dbReference>
<dbReference type="GO" id="GO:0005829">
    <property type="term" value="C:cytosol"/>
    <property type="evidence" value="ECO:0007669"/>
    <property type="project" value="TreeGrafter"/>
</dbReference>
<evidence type="ECO:0000256" key="1">
    <source>
        <dbReference type="ARBA" id="ARBA00023125"/>
    </source>
</evidence>
<dbReference type="Gene3D" id="3.30.1310.10">
    <property type="entry name" value="Nucleoid-associated protein YbaB-like domain"/>
    <property type="match status" value="1"/>
</dbReference>
<accession>A0A382IF76</accession>
<dbReference type="AlphaFoldDB" id="A0A382IF76"/>
<dbReference type="InterPro" id="IPR004401">
    <property type="entry name" value="YbaB/EbfC"/>
</dbReference>
<evidence type="ECO:0000256" key="2">
    <source>
        <dbReference type="SAM" id="Coils"/>
    </source>
</evidence>
<dbReference type="GO" id="GO:0003677">
    <property type="term" value="F:DNA binding"/>
    <property type="evidence" value="ECO:0007669"/>
    <property type="project" value="UniProtKB-KW"/>
</dbReference>
<reference evidence="3" key="1">
    <citation type="submission" date="2018-05" db="EMBL/GenBank/DDBJ databases">
        <authorList>
            <person name="Lanie J.A."/>
            <person name="Ng W.-L."/>
            <person name="Kazmierczak K.M."/>
            <person name="Andrzejewski T.M."/>
            <person name="Davidsen T.M."/>
            <person name="Wayne K.J."/>
            <person name="Tettelin H."/>
            <person name="Glass J.I."/>
            <person name="Rusch D."/>
            <person name="Podicherti R."/>
            <person name="Tsui H.-C.T."/>
            <person name="Winkler M.E."/>
        </authorList>
    </citation>
    <scope>NUCLEOTIDE SEQUENCE</scope>
</reference>
<keyword evidence="2" id="KW-0175">Coiled coil</keyword>
<sequence length="125" mass="13954">MRAWHAWLVDRYEKANLEMKNQLGQLMKQAQQMQEAQQEAQAALADLEVRGEAGGGMVKLKMTCRHEVRGINIDDALLGDDRDMLEDILTAAFNDALRKVDRTIKDKYSGIAAGLNLPGGIKLPF</sequence>
<dbReference type="Pfam" id="PF02575">
    <property type="entry name" value="YbaB_DNA_bd"/>
    <property type="match status" value="1"/>
</dbReference>